<keyword evidence="2" id="KW-1185">Reference proteome</keyword>
<accession>A0A225AYX6</accession>
<comment type="caution">
    <text evidence="1">The sequence shown here is derived from an EMBL/GenBank/DDBJ whole genome shotgun (WGS) entry which is preliminary data.</text>
</comment>
<dbReference type="GeneID" id="31005031"/>
<reference evidence="1 2" key="1">
    <citation type="submission" date="2015-06" db="EMBL/GenBank/DDBJ databases">
        <title>Talaromyces atroroseus IBT 11181 draft genome.</title>
        <authorList>
            <person name="Rasmussen K.B."/>
            <person name="Rasmussen S."/>
            <person name="Petersen B."/>
            <person name="Sicheritz-Ponten T."/>
            <person name="Mortensen U.H."/>
            <person name="Thrane U."/>
        </authorList>
    </citation>
    <scope>NUCLEOTIDE SEQUENCE [LARGE SCALE GENOMIC DNA]</scope>
    <source>
        <strain evidence="1 2">IBT 11181</strain>
    </source>
</reference>
<dbReference type="AlphaFoldDB" id="A0A225AYX6"/>
<proteinExistence type="predicted"/>
<evidence type="ECO:0000313" key="1">
    <source>
        <dbReference type="EMBL" id="OKL59675.1"/>
    </source>
</evidence>
<dbReference type="EMBL" id="LFMY01000007">
    <property type="protein sequence ID" value="OKL59675.1"/>
    <property type="molecule type" value="Genomic_DNA"/>
</dbReference>
<dbReference type="OrthoDB" id="2156052at2759"/>
<dbReference type="Proteomes" id="UP000214365">
    <property type="component" value="Unassembled WGS sequence"/>
</dbReference>
<sequence>MEHYNCRYGFFTTYKGTCFLKRVAANKFLYSSAVRCSQASSPREVSVREAFLFLAAMGYNDKESFYENVGGEDLPLGGRLLGYYSSSVLYRLAVVHHLNQNVVCVITKRVGFHSNKGEERGDSDRLASNLQVVLQITVCVTLPESNLLDEATKYMTDLMKELGGCGLRQVPAWSFGP</sequence>
<evidence type="ECO:0000313" key="2">
    <source>
        <dbReference type="Proteomes" id="UP000214365"/>
    </source>
</evidence>
<dbReference type="RefSeq" id="XP_020119796.1">
    <property type="nucleotide sequence ID" value="XM_020267578.1"/>
</dbReference>
<organism evidence="1 2">
    <name type="scientific">Talaromyces atroroseus</name>
    <dbReference type="NCBI Taxonomy" id="1441469"/>
    <lineage>
        <taxon>Eukaryota</taxon>
        <taxon>Fungi</taxon>
        <taxon>Dikarya</taxon>
        <taxon>Ascomycota</taxon>
        <taxon>Pezizomycotina</taxon>
        <taxon>Eurotiomycetes</taxon>
        <taxon>Eurotiomycetidae</taxon>
        <taxon>Eurotiales</taxon>
        <taxon>Trichocomaceae</taxon>
        <taxon>Talaromyces</taxon>
        <taxon>Talaromyces sect. Trachyspermi</taxon>
    </lineage>
</organism>
<gene>
    <name evidence="1" type="ORF">UA08_05275</name>
</gene>
<protein>
    <submittedName>
        <fullName evidence="1">Uncharacterized protein</fullName>
    </submittedName>
</protein>
<name>A0A225AYX6_TALAT</name>